<dbReference type="EMBL" id="WSRR01000036">
    <property type="protein sequence ID" value="MVX61882.1"/>
    <property type="molecule type" value="Genomic_DNA"/>
</dbReference>
<sequence>MTAKDLPKPLPCESAEVQLELTDGTLPLSLGIEVPGGRVQPVLARGVRAPHRHTELYSTADPFQMAAEFHIVMGERPLCRDNLDVARVRVRNVKWSGAGVPKIEIAFAIDKNGLLSISTTNKDKKSTEMLAHVAAPVITAADVEAALADAEAHGDEDEQHRKNIDMMLSGYYLLDQGYERFSIAKRRMGLIRKRAYKSTRNRLQKALNVMPPEATEATMAELESALDAYRAFYESLETDYKMVMSWWNKK</sequence>
<keyword evidence="1" id="KW-0547">Nucleotide-binding</keyword>
<keyword evidence="5" id="KW-1185">Reference proteome</keyword>
<dbReference type="GO" id="GO:0140662">
    <property type="term" value="F:ATP-dependent protein folding chaperone"/>
    <property type="evidence" value="ECO:0007669"/>
    <property type="project" value="InterPro"/>
</dbReference>
<dbReference type="RefSeq" id="WP_028026889.1">
    <property type="nucleotide sequence ID" value="NZ_JANJZH010000019.1"/>
</dbReference>
<dbReference type="Proteomes" id="UP000463388">
    <property type="component" value="Unassembled WGS sequence"/>
</dbReference>
<dbReference type="AlphaFoldDB" id="A0A6N8JQJ4"/>
<gene>
    <name evidence="4" type="ORF">GKZ27_10545</name>
</gene>
<dbReference type="Pfam" id="PF00012">
    <property type="entry name" value="HSP70"/>
    <property type="match status" value="1"/>
</dbReference>
<evidence type="ECO:0000313" key="4">
    <source>
        <dbReference type="EMBL" id="MVX61882.1"/>
    </source>
</evidence>
<dbReference type="SUPFAM" id="SSF100920">
    <property type="entry name" value="Heat shock protein 70kD (HSP70), peptide-binding domain"/>
    <property type="match status" value="1"/>
</dbReference>
<organism evidence="4 5">
    <name type="scientific">Adlercreutzia mucosicola</name>
    <dbReference type="NCBI Taxonomy" id="580026"/>
    <lineage>
        <taxon>Bacteria</taxon>
        <taxon>Bacillati</taxon>
        <taxon>Actinomycetota</taxon>
        <taxon>Coriobacteriia</taxon>
        <taxon>Eggerthellales</taxon>
        <taxon>Eggerthellaceae</taxon>
        <taxon>Adlercreutzia</taxon>
    </lineage>
</organism>
<dbReference type="PANTHER" id="PTHR19375">
    <property type="entry name" value="HEAT SHOCK PROTEIN 70KDA"/>
    <property type="match status" value="1"/>
</dbReference>
<accession>A0A6N8JQJ4</accession>
<keyword evidence="2" id="KW-0067">ATP-binding</keyword>
<evidence type="ECO:0000256" key="1">
    <source>
        <dbReference type="ARBA" id="ARBA00022741"/>
    </source>
</evidence>
<dbReference type="PRINTS" id="PR00301">
    <property type="entry name" value="HEATSHOCK70"/>
</dbReference>
<comment type="caution">
    <text evidence="4">The sequence shown here is derived from an EMBL/GenBank/DDBJ whole genome shotgun (WGS) entry which is preliminary data.</text>
</comment>
<dbReference type="InterPro" id="IPR013126">
    <property type="entry name" value="Hsp_70_fam"/>
</dbReference>
<dbReference type="InterPro" id="IPR029047">
    <property type="entry name" value="HSP70_peptide-bd_sf"/>
</dbReference>
<proteinExistence type="predicted"/>
<dbReference type="GO" id="GO:0005524">
    <property type="term" value="F:ATP binding"/>
    <property type="evidence" value="ECO:0007669"/>
    <property type="project" value="UniProtKB-KW"/>
</dbReference>
<name>A0A6N8JQJ4_9ACTN</name>
<protein>
    <submittedName>
        <fullName evidence="4">Hsp70 family protein</fullName>
    </submittedName>
</protein>
<evidence type="ECO:0000256" key="2">
    <source>
        <dbReference type="ARBA" id="ARBA00022840"/>
    </source>
</evidence>
<dbReference type="Gene3D" id="2.60.34.10">
    <property type="entry name" value="Substrate Binding Domain Of DNAk, Chain A, domain 1"/>
    <property type="match status" value="1"/>
</dbReference>
<dbReference type="OrthoDB" id="3174789at2"/>
<keyword evidence="3" id="KW-0143">Chaperone</keyword>
<reference evidence="4 5" key="1">
    <citation type="submission" date="2019-12" db="EMBL/GenBank/DDBJ databases">
        <title>Microbes associate with the intestines of laboratory mice.</title>
        <authorList>
            <person name="Navarre W."/>
            <person name="Wong E."/>
        </authorList>
    </citation>
    <scope>NUCLEOTIDE SEQUENCE [LARGE SCALE GENOMIC DNA]</scope>
    <source>
        <strain evidence="4 5">NM66_B29</strain>
    </source>
</reference>
<evidence type="ECO:0000256" key="3">
    <source>
        <dbReference type="ARBA" id="ARBA00023186"/>
    </source>
</evidence>
<evidence type="ECO:0000313" key="5">
    <source>
        <dbReference type="Proteomes" id="UP000463388"/>
    </source>
</evidence>